<dbReference type="InterPro" id="IPR050360">
    <property type="entry name" value="MFS_Sugar_Transporters"/>
</dbReference>
<dbReference type="Pfam" id="PF00083">
    <property type="entry name" value="Sugar_tr"/>
    <property type="match status" value="1"/>
</dbReference>
<sequence length="142" mass="16354">MRVLRKLHYNGQNDDWINQEFHEIKTTIAAEKSITAPGWRIMFTVKQWRTRLMHATLMQVFTQMTGINVINYYQTIMYENLGIEGSRNLLVTGIYNCVGPLCSESNGAERCRVSSTDSSQTSSSSHFSWTAWEGRRYVSCTI</sequence>
<keyword evidence="2" id="KW-0812">Transmembrane</keyword>
<dbReference type="PANTHER" id="PTHR48022:SF80">
    <property type="entry name" value="SUGAR TRANSPORTER, PUTATIVE (AFU_ORTHOLOGUE AFUA_3G12170)-RELATED"/>
    <property type="match status" value="1"/>
</dbReference>
<dbReference type="Proteomes" id="UP000007129">
    <property type="component" value="Unassembled WGS sequence"/>
</dbReference>
<evidence type="ECO:0000256" key="1">
    <source>
        <dbReference type="ARBA" id="ARBA00004141"/>
    </source>
</evidence>
<name>K2S8M3_MACPH</name>
<dbReference type="GO" id="GO:0005351">
    <property type="term" value="F:carbohydrate:proton symporter activity"/>
    <property type="evidence" value="ECO:0007669"/>
    <property type="project" value="TreeGrafter"/>
</dbReference>
<comment type="subcellular location">
    <subcellularLocation>
        <location evidence="1">Membrane</location>
        <topology evidence="1">Multi-pass membrane protein</topology>
    </subcellularLocation>
</comment>
<organism evidence="5 6">
    <name type="scientific">Macrophomina phaseolina (strain MS6)</name>
    <name type="common">Charcoal rot fungus</name>
    <dbReference type="NCBI Taxonomy" id="1126212"/>
    <lineage>
        <taxon>Eukaryota</taxon>
        <taxon>Fungi</taxon>
        <taxon>Dikarya</taxon>
        <taxon>Ascomycota</taxon>
        <taxon>Pezizomycotina</taxon>
        <taxon>Dothideomycetes</taxon>
        <taxon>Dothideomycetes incertae sedis</taxon>
        <taxon>Botryosphaeriales</taxon>
        <taxon>Botryosphaeriaceae</taxon>
        <taxon>Macrophomina</taxon>
    </lineage>
</organism>
<comment type="caution">
    <text evidence="5">The sequence shown here is derived from an EMBL/GenBank/DDBJ whole genome shotgun (WGS) entry which is preliminary data.</text>
</comment>
<evidence type="ECO:0000256" key="4">
    <source>
        <dbReference type="ARBA" id="ARBA00023136"/>
    </source>
</evidence>
<accession>K2S8M3</accession>
<keyword evidence="3" id="KW-1133">Transmembrane helix</keyword>
<dbReference type="HOGENOM" id="CLU_1816173_0_0_1"/>
<dbReference type="AlphaFoldDB" id="K2S8M3"/>
<dbReference type="InParanoid" id="K2S8M3"/>
<protein>
    <submittedName>
        <fullName evidence="5">General substrate transporter</fullName>
    </submittedName>
</protein>
<dbReference type="OrthoDB" id="6612291at2759"/>
<dbReference type="PANTHER" id="PTHR48022">
    <property type="entry name" value="PLASTIDIC GLUCOSE TRANSPORTER 4"/>
    <property type="match status" value="1"/>
</dbReference>
<dbReference type="InterPro" id="IPR005828">
    <property type="entry name" value="MFS_sugar_transport-like"/>
</dbReference>
<dbReference type="VEuPathDB" id="FungiDB:MPH_09495"/>
<evidence type="ECO:0000256" key="2">
    <source>
        <dbReference type="ARBA" id="ARBA00022692"/>
    </source>
</evidence>
<dbReference type="EMBL" id="AHHD01000414">
    <property type="protein sequence ID" value="EKG13215.1"/>
    <property type="molecule type" value="Genomic_DNA"/>
</dbReference>
<dbReference type="eggNOG" id="KOG0254">
    <property type="taxonomic scope" value="Eukaryota"/>
</dbReference>
<evidence type="ECO:0000313" key="6">
    <source>
        <dbReference type="Proteomes" id="UP000007129"/>
    </source>
</evidence>
<gene>
    <name evidence="5" type="ORF">MPH_09495</name>
</gene>
<proteinExistence type="predicted"/>
<evidence type="ECO:0000256" key="3">
    <source>
        <dbReference type="ARBA" id="ARBA00022989"/>
    </source>
</evidence>
<dbReference type="GO" id="GO:0016020">
    <property type="term" value="C:membrane"/>
    <property type="evidence" value="ECO:0007669"/>
    <property type="project" value="UniProtKB-SubCell"/>
</dbReference>
<dbReference type="InterPro" id="IPR036259">
    <property type="entry name" value="MFS_trans_sf"/>
</dbReference>
<keyword evidence="4" id="KW-0472">Membrane</keyword>
<dbReference type="Gene3D" id="1.20.1250.20">
    <property type="entry name" value="MFS general substrate transporter like domains"/>
    <property type="match status" value="1"/>
</dbReference>
<reference evidence="5 6" key="1">
    <citation type="journal article" date="2012" name="BMC Genomics">
        <title>Tools to kill: Genome of one of the most destructive plant pathogenic fungi Macrophomina phaseolina.</title>
        <authorList>
            <person name="Islam M.S."/>
            <person name="Haque M.S."/>
            <person name="Islam M.M."/>
            <person name="Emdad E.M."/>
            <person name="Halim A."/>
            <person name="Hossen Q.M.M."/>
            <person name="Hossain M.Z."/>
            <person name="Ahmed B."/>
            <person name="Rahim S."/>
            <person name="Rahman M.S."/>
            <person name="Alam M.M."/>
            <person name="Hou S."/>
            <person name="Wan X."/>
            <person name="Saito J.A."/>
            <person name="Alam M."/>
        </authorList>
    </citation>
    <scope>NUCLEOTIDE SEQUENCE [LARGE SCALE GENOMIC DNA]</scope>
    <source>
        <strain evidence="5 6">MS6</strain>
    </source>
</reference>
<evidence type="ECO:0000313" key="5">
    <source>
        <dbReference type="EMBL" id="EKG13215.1"/>
    </source>
</evidence>